<dbReference type="EMBL" id="MU002086">
    <property type="protein sequence ID" value="KAF2790225.1"/>
    <property type="molecule type" value="Genomic_DNA"/>
</dbReference>
<keyword evidence="2" id="KW-1185">Reference proteome</keyword>
<dbReference type="Proteomes" id="UP000799757">
    <property type="component" value="Unassembled WGS sequence"/>
</dbReference>
<evidence type="ECO:0000313" key="1">
    <source>
        <dbReference type="EMBL" id="KAF2790225.1"/>
    </source>
</evidence>
<gene>
    <name evidence="1" type="ORF">K505DRAFT_82658</name>
</gene>
<proteinExistence type="predicted"/>
<reference evidence="1" key="1">
    <citation type="journal article" date="2020" name="Stud. Mycol.">
        <title>101 Dothideomycetes genomes: a test case for predicting lifestyles and emergence of pathogens.</title>
        <authorList>
            <person name="Haridas S."/>
            <person name="Albert R."/>
            <person name="Binder M."/>
            <person name="Bloem J."/>
            <person name="Labutti K."/>
            <person name="Salamov A."/>
            <person name="Andreopoulos B."/>
            <person name="Baker S."/>
            <person name="Barry K."/>
            <person name="Bills G."/>
            <person name="Bluhm B."/>
            <person name="Cannon C."/>
            <person name="Castanera R."/>
            <person name="Culley D."/>
            <person name="Daum C."/>
            <person name="Ezra D."/>
            <person name="Gonzalez J."/>
            <person name="Henrissat B."/>
            <person name="Kuo A."/>
            <person name="Liang C."/>
            <person name="Lipzen A."/>
            <person name="Lutzoni F."/>
            <person name="Magnuson J."/>
            <person name="Mondo S."/>
            <person name="Nolan M."/>
            <person name="Ohm R."/>
            <person name="Pangilinan J."/>
            <person name="Park H.-J."/>
            <person name="Ramirez L."/>
            <person name="Alfaro M."/>
            <person name="Sun H."/>
            <person name="Tritt A."/>
            <person name="Yoshinaga Y."/>
            <person name="Zwiers L.-H."/>
            <person name="Turgeon B."/>
            <person name="Goodwin S."/>
            <person name="Spatafora J."/>
            <person name="Crous P."/>
            <person name="Grigoriev I."/>
        </authorList>
    </citation>
    <scope>NUCLEOTIDE SEQUENCE</scope>
    <source>
        <strain evidence="1">CBS 109.77</strain>
    </source>
</reference>
<name>A0A6A6X245_9PLEO</name>
<sequence>MFGGVWPVCVGDVGQGGDNTTHARQSLVRNWAASVAVLGCKLVVEDTLALALALGLALAQRSDAAALRLRLRGLLGASFDCLSRARRHKKHRYRSLRPPFTLHPPPTTHSSLHVEADFLGNLSDYSRPAHCIHFTSPSAWEHTEANAFDYLDITDAAYPTYQMSSQTDPRILHPRPCHNHKLRVYSNAANSRTLHGPSNVPLPSA</sequence>
<protein>
    <submittedName>
        <fullName evidence="1">Uncharacterized protein</fullName>
    </submittedName>
</protein>
<dbReference type="AlphaFoldDB" id="A0A6A6X245"/>
<accession>A0A6A6X245</accession>
<organism evidence="1 2">
    <name type="scientific">Melanomma pulvis-pyrius CBS 109.77</name>
    <dbReference type="NCBI Taxonomy" id="1314802"/>
    <lineage>
        <taxon>Eukaryota</taxon>
        <taxon>Fungi</taxon>
        <taxon>Dikarya</taxon>
        <taxon>Ascomycota</taxon>
        <taxon>Pezizomycotina</taxon>
        <taxon>Dothideomycetes</taxon>
        <taxon>Pleosporomycetidae</taxon>
        <taxon>Pleosporales</taxon>
        <taxon>Melanommataceae</taxon>
        <taxon>Melanomma</taxon>
    </lineage>
</organism>
<evidence type="ECO:0000313" key="2">
    <source>
        <dbReference type="Proteomes" id="UP000799757"/>
    </source>
</evidence>